<gene>
    <name evidence="1" type="ORF">MLD38_039296</name>
</gene>
<keyword evidence="2" id="KW-1185">Reference proteome</keyword>
<evidence type="ECO:0000313" key="1">
    <source>
        <dbReference type="EMBL" id="KAI4303695.1"/>
    </source>
</evidence>
<evidence type="ECO:0000313" key="2">
    <source>
        <dbReference type="Proteomes" id="UP001057402"/>
    </source>
</evidence>
<sequence length="134" mass="15327">MPSINKLVVPVINAILIICFLSSVKGQPQLHEQEHLCNNKVNSEDSNEEWNISYLLWDLIQQTPLRGYNQHVLYGGYYGVAACDGKLSQEDCNDCLDYANNEIFKSCSFAEGAQMKLDGCRLRYEHYQISDSDW</sequence>
<accession>A0ACB9L2I4</accession>
<proteinExistence type="predicted"/>
<organism evidence="1 2">
    <name type="scientific">Melastoma candidum</name>
    <dbReference type="NCBI Taxonomy" id="119954"/>
    <lineage>
        <taxon>Eukaryota</taxon>
        <taxon>Viridiplantae</taxon>
        <taxon>Streptophyta</taxon>
        <taxon>Embryophyta</taxon>
        <taxon>Tracheophyta</taxon>
        <taxon>Spermatophyta</taxon>
        <taxon>Magnoliopsida</taxon>
        <taxon>eudicotyledons</taxon>
        <taxon>Gunneridae</taxon>
        <taxon>Pentapetalae</taxon>
        <taxon>rosids</taxon>
        <taxon>malvids</taxon>
        <taxon>Myrtales</taxon>
        <taxon>Melastomataceae</taxon>
        <taxon>Melastomatoideae</taxon>
        <taxon>Melastomateae</taxon>
        <taxon>Melastoma</taxon>
    </lineage>
</organism>
<reference evidence="2" key="1">
    <citation type="journal article" date="2023" name="Front. Plant Sci.">
        <title>Chromosomal-level genome assembly of Melastoma candidum provides insights into trichome evolution.</title>
        <authorList>
            <person name="Zhong Y."/>
            <person name="Wu W."/>
            <person name="Sun C."/>
            <person name="Zou P."/>
            <person name="Liu Y."/>
            <person name="Dai S."/>
            <person name="Zhou R."/>
        </authorList>
    </citation>
    <scope>NUCLEOTIDE SEQUENCE [LARGE SCALE GENOMIC DNA]</scope>
</reference>
<dbReference type="EMBL" id="CM042891">
    <property type="protein sequence ID" value="KAI4303695.1"/>
    <property type="molecule type" value="Genomic_DNA"/>
</dbReference>
<comment type="caution">
    <text evidence="1">The sequence shown here is derived from an EMBL/GenBank/DDBJ whole genome shotgun (WGS) entry which is preliminary data.</text>
</comment>
<protein>
    <submittedName>
        <fullName evidence="1">Uncharacterized protein</fullName>
    </submittedName>
</protein>
<dbReference type="Proteomes" id="UP001057402">
    <property type="component" value="Chromosome 12"/>
</dbReference>
<name>A0ACB9L2I4_9MYRT</name>